<gene>
    <name evidence="1" type="ORF">FRZ61_50990</name>
</gene>
<dbReference type="InterPro" id="IPR029063">
    <property type="entry name" value="SAM-dependent_MTases_sf"/>
</dbReference>
<accession>A0A5J6N867</accession>
<dbReference type="Proteomes" id="UP000325797">
    <property type="component" value="Chromosome"/>
</dbReference>
<evidence type="ECO:0000313" key="1">
    <source>
        <dbReference type="EMBL" id="QEX25153.1"/>
    </source>
</evidence>
<name>A0A5J6N867_9PROT</name>
<organism evidence="1 2">
    <name type="scientific">Hypericibacter adhaerens</name>
    <dbReference type="NCBI Taxonomy" id="2602016"/>
    <lineage>
        <taxon>Bacteria</taxon>
        <taxon>Pseudomonadati</taxon>
        <taxon>Pseudomonadota</taxon>
        <taxon>Alphaproteobacteria</taxon>
        <taxon>Rhodospirillales</taxon>
        <taxon>Dongiaceae</taxon>
        <taxon>Hypericibacter</taxon>
    </lineage>
</organism>
<dbReference type="AlphaFoldDB" id="A0A5J6N867"/>
<dbReference type="OrthoDB" id="7348097at2"/>
<proteinExistence type="predicted"/>
<protein>
    <recommendedName>
        <fullName evidence="3">S-adenosyl-L-methionine methyltransferase</fullName>
    </recommendedName>
</protein>
<dbReference type="SUPFAM" id="SSF53335">
    <property type="entry name" value="S-adenosyl-L-methionine-dependent methyltransferases"/>
    <property type="match status" value="1"/>
</dbReference>
<keyword evidence="2" id="KW-1185">Reference proteome</keyword>
<dbReference type="EMBL" id="CP042582">
    <property type="protein sequence ID" value="QEX25153.1"/>
    <property type="molecule type" value="Genomic_DNA"/>
</dbReference>
<reference evidence="1 2" key="1">
    <citation type="submission" date="2019-08" db="EMBL/GenBank/DDBJ databases">
        <title>Hyperibacter terrae gen. nov., sp. nov. and Hyperibacter viscosus sp. nov., two new members in the family Rhodospirillaceae isolated from the rhizosphere of Hypericum perforatum.</title>
        <authorList>
            <person name="Noviana Z."/>
        </authorList>
    </citation>
    <scope>NUCLEOTIDE SEQUENCE [LARGE SCALE GENOMIC DNA]</scope>
    <source>
        <strain evidence="1 2">R5959</strain>
    </source>
</reference>
<dbReference type="InterPro" id="IPR025690">
    <property type="entry name" value="Methyltransf_put"/>
</dbReference>
<dbReference type="Gene3D" id="3.40.50.150">
    <property type="entry name" value="Vaccinia Virus protein VP39"/>
    <property type="match status" value="1"/>
</dbReference>
<sequence>MSRLDSYIRRMQAQKLCLDQAARMIGRRPGPVLELGFGNGRTYDHLREHFPGRAIYVFDRQLNPHPDCIPPADLVRLGDFRETLPRFLDEAPEPAVLIHADIGTGDKIASLRLARDLTPTLVHLLAPGGLLTGDQPMNDAELEALPLPEGVQPDRYHLYRRKA</sequence>
<dbReference type="KEGG" id="hadh:FRZ61_50990"/>
<evidence type="ECO:0000313" key="2">
    <source>
        <dbReference type="Proteomes" id="UP000325797"/>
    </source>
</evidence>
<dbReference type="RefSeq" id="WP_151120437.1">
    <property type="nucleotide sequence ID" value="NZ_CP042582.1"/>
</dbReference>
<evidence type="ECO:0008006" key="3">
    <source>
        <dbReference type="Google" id="ProtNLM"/>
    </source>
</evidence>
<dbReference type="Pfam" id="PF12692">
    <property type="entry name" value="Methyltransf_17"/>
    <property type="match status" value="1"/>
</dbReference>